<keyword evidence="6" id="KW-0697">Rotamase</keyword>
<dbReference type="EMBL" id="PCVL01000041">
    <property type="protein sequence ID" value="PIQ72429.1"/>
    <property type="molecule type" value="Genomic_DNA"/>
</dbReference>
<dbReference type="GO" id="GO:0051083">
    <property type="term" value="P:'de novo' cotranslational protein folding"/>
    <property type="evidence" value="ECO:0007669"/>
    <property type="project" value="TreeGrafter"/>
</dbReference>
<evidence type="ECO:0000256" key="7">
    <source>
        <dbReference type="ARBA" id="ARBA00023186"/>
    </source>
</evidence>
<protein>
    <recommendedName>
        <fullName evidence="5">Trigger factor</fullName>
        <ecNumber evidence="4">5.2.1.8</ecNumber>
    </recommendedName>
    <alternativeName>
        <fullName evidence="9">PPIase</fullName>
    </alternativeName>
</protein>
<dbReference type="Gene3D" id="1.10.3120.10">
    <property type="entry name" value="Trigger factor, C-terminal domain"/>
    <property type="match status" value="1"/>
</dbReference>
<evidence type="ECO:0000256" key="1">
    <source>
        <dbReference type="ARBA" id="ARBA00000971"/>
    </source>
</evidence>
<dbReference type="GO" id="GO:0043335">
    <property type="term" value="P:protein unfolding"/>
    <property type="evidence" value="ECO:0007669"/>
    <property type="project" value="TreeGrafter"/>
</dbReference>
<feature type="domain" description="Trigger factor C-terminal" evidence="12">
    <location>
        <begin position="162"/>
        <end position="277"/>
    </location>
</feature>
<accession>A0A2H0KMG1</accession>
<dbReference type="Pfam" id="PF05698">
    <property type="entry name" value="Trigger_C"/>
    <property type="match status" value="1"/>
</dbReference>
<evidence type="ECO:0000256" key="10">
    <source>
        <dbReference type="SAM" id="Coils"/>
    </source>
</evidence>
<evidence type="ECO:0000256" key="4">
    <source>
        <dbReference type="ARBA" id="ARBA00013194"/>
    </source>
</evidence>
<evidence type="ECO:0000313" key="13">
    <source>
        <dbReference type="EMBL" id="PIQ72429.1"/>
    </source>
</evidence>
<dbReference type="GO" id="GO:0003755">
    <property type="term" value="F:peptidyl-prolyl cis-trans isomerase activity"/>
    <property type="evidence" value="ECO:0007669"/>
    <property type="project" value="UniProtKB-KW"/>
</dbReference>
<keyword evidence="7" id="KW-0143">Chaperone</keyword>
<comment type="similarity">
    <text evidence="3">Belongs to the FKBP-type PPIase family. Tig subfamily.</text>
</comment>
<dbReference type="InterPro" id="IPR037041">
    <property type="entry name" value="Trigger_fac_C_sf"/>
</dbReference>
<dbReference type="Proteomes" id="UP000229570">
    <property type="component" value="Unassembled WGS sequence"/>
</dbReference>
<evidence type="ECO:0000256" key="9">
    <source>
        <dbReference type="ARBA" id="ARBA00029986"/>
    </source>
</evidence>
<gene>
    <name evidence="13" type="ORF">COV86_03015</name>
</gene>
<dbReference type="InterPro" id="IPR005215">
    <property type="entry name" value="Trig_fac"/>
</dbReference>
<dbReference type="GO" id="GO:0044183">
    <property type="term" value="F:protein folding chaperone"/>
    <property type="evidence" value="ECO:0007669"/>
    <property type="project" value="TreeGrafter"/>
</dbReference>
<dbReference type="GO" id="GO:0043022">
    <property type="term" value="F:ribosome binding"/>
    <property type="evidence" value="ECO:0007669"/>
    <property type="project" value="TreeGrafter"/>
</dbReference>
<evidence type="ECO:0000256" key="6">
    <source>
        <dbReference type="ARBA" id="ARBA00023110"/>
    </source>
</evidence>
<evidence type="ECO:0000259" key="12">
    <source>
        <dbReference type="Pfam" id="PF05698"/>
    </source>
</evidence>
<comment type="catalytic activity">
    <reaction evidence="1">
        <text>[protein]-peptidylproline (omega=180) = [protein]-peptidylproline (omega=0)</text>
        <dbReference type="Rhea" id="RHEA:16237"/>
        <dbReference type="Rhea" id="RHEA-COMP:10747"/>
        <dbReference type="Rhea" id="RHEA-COMP:10748"/>
        <dbReference type="ChEBI" id="CHEBI:83833"/>
        <dbReference type="ChEBI" id="CHEBI:83834"/>
        <dbReference type="EC" id="5.2.1.8"/>
    </reaction>
</comment>
<feature type="domain" description="Trigger factor ribosome-binding bacterial" evidence="11">
    <location>
        <begin position="22"/>
        <end position="155"/>
    </location>
</feature>
<evidence type="ECO:0000256" key="3">
    <source>
        <dbReference type="ARBA" id="ARBA00005464"/>
    </source>
</evidence>
<evidence type="ECO:0000256" key="8">
    <source>
        <dbReference type="ARBA" id="ARBA00023235"/>
    </source>
</evidence>
<dbReference type="InterPro" id="IPR036611">
    <property type="entry name" value="Trigger_fac_ribosome-bd_sf"/>
</dbReference>
<dbReference type="PANTHER" id="PTHR30560:SF3">
    <property type="entry name" value="TRIGGER FACTOR-LIKE PROTEIN TIG, CHLOROPLASTIC"/>
    <property type="match status" value="1"/>
</dbReference>
<proteinExistence type="inferred from homology"/>
<dbReference type="GO" id="GO:0005737">
    <property type="term" value="C:cytoplasm"/>
    <property type="evidence" value="ECO:0007669"/>
    <property type="project" value="UniProtKB-SubCell"/>
</dbReference>
<evidence type="ECO:0000313" key="14">
    <source>
        <dbReference type="Proteomes" id="UP000229570"/>
    </source>
</evidence>
<comment type="caution">
    <text evidence="13">The sequence shown here is derived from an EMBL/GenBank/DDBJ whole genome shotgun (WGS) entry which is preliminary data.</text>
</comment>
<dbReference type="AlphaFoldDB" id="A0A2H0KMG1"/>
<name>A0A2H0KMG1_9BACT</name>
<comment type="subcellular location">
    <subcellularLocation>
        <location evidence="2">Cytoplasm</location>
    </subcellularLocation>
</comment>
<dbReference type="GO" id="GO:0015031">
    <property type="term" value="P:protein transport"/>
    <property type="evidence" value="ECO:0007669"/>
    <property type="project" value="InterPro"/>
</dbReference>
<evidence type="ECO:0000256" key="2">
    <source>
        <dbReference type="ARBA" id="ARBA00004496"/>
    </source>
</evidence>
<dbReference type="SUPFAM" id="SSF102735">
    <property type="entry name" value="Trigger factor ribosome-binding domain"/>
    <property type="match status" value="1"/>
</dbReference>
<dbReference type="Pfam" id="PF05697">
    <property type="entry name" value="Trigger_N"/>
    <property type="match status" value="1"/>
</dbReference>
<keyword evidence="10" id="KW-0175">Coiled coil</keyword>
<organism evidence="13 14">
    <name type="scientific">Candidatus Roizmanbacteria bacterium CG11_big_fil_rev_8_21_14_0_20_35_14</name>
    <dbReference type="NCBI Taxonomy" id="1974855"/>
    <lineage>
        <taxon>Bacteria</taxon>
        <taxon>Candidatus Roizmaniibacteriota</taxon>
    </lineage>
</organism>
<feature type="coiled-coil region" evidence="10">
    <location>
        <begin position="257"/>
        <end position="287"/>
    </location>
</feature>
<keyword evidence="8" id="KW-0413">Isomerase</keyword>
<dbReference type="InterPro" id="IPR008880">
    <property type="entry name" value="Trigger_fac_C"/>
</dbReference>
<dbReference type="PANTHER" id="PTHR30560">
    <property type="entry name" value="TRIGGER FACTOR CHAPERONE AND PEPTIDYL-PROLYL CIS/TRANS ISOMERASE"/>
    <property type="match status" value="1"/>
</dbReference>
<reference evidence="13 14" key="1">
    <citation type="submission" date="2017-09" db="EMBL/GenBank/DDBJ databases">
        <title>Depth-based differentiation of microbial function through sediment-hosted aquifers and enrichment of novel symbionts in the deep terrestrial subsurface.</title>
        <authorList>
            <person name="Probst A.J."/>
            <person name="Ladd B."/>
            <person name="Jarett J.K."/>
            <person name="Geller-Mcgrath D.E."/>
            <person name="Sieber C.M."/>
            <person name="Emerson J.B."/>
            <person name="Anantharaman K."/>
            <person name="Thomas B.C."/>
            <person name="Malmstrom R."/>
            <person name="Stieglmeier M."/>
            <person name="Klingl A."/>
            <person name="Woyke T."/>
            <person name="Ryan C.M."/>
            <person name="Banfield J.F."/>
        </authorList>
    </citation>
    <scope>NUCLEOTIDE SEQUENCE [LARGE SCALE GENOMIC DNA]</scope>
    <source>
        <strain evidence="13">CG11_big_fil_rev_8_21_14_0_20_35_14</strain>
    </source>
</reference>
<evidence type="ECO:0000259" key="11">
    <source>
        <dbReference type="Pfam" id="PF05697"/>
    </source>
</evidence>
<sequence>MTRISTSPFVRLRVTFFMYTYELKKLPKSTVEINLTIPSSDIQKEKADAFSRLQKELTVEGFRKGKVPLPIAEKHLSGEAIYQEMIRVILPKIYAEILKKESLKPIINPRIELVKAKEGEDWEVKITLAEKPVVELKNYKEVVKEVKTKVKKADIWVPGKDKSVEEKNPEANKSKLINPILEAVLKEVKIEISDLIIDEELNHRLSRLVDDVEKIGLTTEAYLKSKNLTMDQLKSNYKREIEDTYKLEFILAEIADCENIKVEKEDLDKLLANIKDEKERKIASENSYYYASILRKQKTLDYLLSL</sequence>
<dbReference type="EC" id="5.2.1.8" evidence="4"/>
<evidence type="ECO:0000256" key="5">
    <source>
        <dbReference type="ARBA" id="ARBA00016902"/>
    </source>
</evidence>
<dbReference type="InterPro" id="IPR008881">
    <property type="entry name" value="Trigger_fac_ribosome-bd_bac"/>
</dbReference>
<dbReference type="Gene3D" id="3.30.70.1050">
    <property type="entry name" value="Trigger factor ribosome-binding domain"/>
    <property type="match status" value="1"/>
</dbReference>
<dbReference type="SUPFAM" id="SSF109998">
    <property type="entry name" value="Triger factor/SurA peptide-binding domain-like"/>
    <property type="match status" value="1"/>
</dbReference>
<dbReference type="InterPro" id="IPR027304">
    <property type="entry name" value="Trigger_fact/SurA_dom_sf"/>
</dbReference>